<evidence type="ECO:0000256" key="1">
    <source>
        <dbReference type="SAM" id="MobiDB-lite"/>
    </source>
</evidence>
<dbReference type="OrthoDB" id="1924069at2759"/>
<keyword evidence="2" id="KW-1133">Transmembrane helix</keyword>
<dbReference type="AlphaFoldDB" id="A0A6A4LW33"/>
<sequence>MVGNSLVQVSTCPTLVSSSLITSTRNSTNFLPHLPPKSQKKLSTIRAASSAETGQSKPPLSKADEKKNPFAIILDIPRTIWRQTSRPLSDFGFGKRSIWEGGVGLFLVSGTVLLALSLAWLRGFQVRSKFRKYLAVFEFAQACGISTGTQVRIRGVTVGNVIRVNPSLKSIEAVVEVEDDKIIIPRNSLVEVNQSGLLMETLIDITPRDPVPAPSVGPLHAECAKEGLIVCDKQKMKGYQGVSLDALVGIFTRIGREVEEIGVANAYMLAQRVSSVIEEARPLLAKIEAMAEDIQPLLAEVHNSGLLKEVEGLTKSLTEASVDLSYKTGFKIAYQVPQQAIVKIMGSWVNSKSSVARYDDHGLRIARQIRELSIKSATLTVHPDLATTVTYKRNKADKSRYSNAYDDPVLSTP</sequence>
<proteinExistence type="predicted"/>
<protein>
    <recommendedName>
        <fullName evidence="3">Mce/MlaD domain-containing protein</fullName>
    </recommendedName>
</protein>
<gene>
    <name evidence="4" type="ORF">C3L33_08481</name>
</gene>
<accession>A0A6A4LW33</accession>
<name>A0A6A4LW33_9ERIC</name>
<dbReference type="PANTHER" id="PTHR34675:SF1">
    <property type="entry name" value="PROTEIN TRIGALACTOSYLDIACYLGLYCEROL 2, CHLOROPLASTIC"/>
    <property type="match status" value="1"/>
</dbReference>
<feature type="non-terminal residue" evidence="4">
    <location>
        <position position="1"/>
    </location>
</feature>
<reference evidence="4 5" key="1">
    <citation type="journal article" date="2019" name="Genome Biol. Evol.">
        <title>The Rhododendron genome and chromosomal organization provide insight into shared whole-genome duplications across the heath family (Ericaceae).</title>
        <authorList>
            <person name="Soza V.L."/>
            <person name="Lindsley D."/>
            <person name="Waalkes A."/>
            <person name="Ramage E."/>
            <person name="Patwardhan R.P."/>
            <person name="Burton J.N."/>
            <person name="Adey A."/>
            <person name="Kumar A."/>
            <person name="Qiu R."/>
            <person name="Shendure J."/>
            <person name="Hall B."/>
        </authorList>
    </citation>
    <scope>NUCLEOTIDE SEQUENCE [LARGE SCALE GENOMIC DNA]</scope>
    <source>
        <strain evidence="4">RSF 1966-606</strain>
    </source>
</reference>
<evidence type="ECO:0000259" key="3">
    <source>
        <dbReference type="Pfam" id="PF02470"/>
    </source>
</evidence>
<feature type="region of interest" description="Disordered" evidence="1">
    <location>
        <begin position="45"/>
        <end position="64"/>
    </location>
</feature>
<evidence type="ECO:0000256" key="2">
    <source>
        <dbReference type="SAM" id="Phobius"/>
    </source>
</evidence>
<keyword evidence="2" id="KW-0812">Transmembrane</keyword>
<dbReference type="GO" id="GO:0005319">
    <property type="term" value="F:lipid transporter activity"/>
    <property type="evidence" value="ECO:0007669"/>
    <property type="project" value="TreeGrafter"/>
</dbReference>
<feature type="compositionally biased region" description="Polar residues" evidence="1">
    <location>
        <begin position="46"/>
        <end position="58"/>
    </location>
</feature>
<evidence type="ECO:0000313" key="5">
    <source>
        <dbReference type="Proteomes" id="UP000428333"/>
    </source>
</evidence>
<dbReference type="InterPro" id="IPR039342">
    <property type="entry name" value="TGD2-like"/>
</dbReference>
<keyword evidence="2" id="KW-0472">Membrane</keyword>
<dbReference type="Proteomes" id="UP000428333">
    <property type="component" value="Linkage Group LG05"/>
</dbReference>
<feature type="transmembrane region" description="Helical" evidence="2">
    <location>
        <begin position="98"/>
        <end position="121"/>
    </location>
</feature>
<dbReference type="GO" id="GO:0005543">
    <property type="term" value="F:phospholipid binding"/>
    <property type="evidence" value="ECO:0007669"/>
    <property type="project" value="TreeGrafter"/>
</dbReference>
<dbReference type="Pfam" id="PF02470">
    <property type="entry name" value="MlaD"/>
    <property type="match status" value="1"/>
</dbReference>
<dbReference type="EMBL" id="QEFC01001167">
    <property type="protein sequence ID" value="KAE9459599.1"/>
    <property type="molecule type" value="Genomic_DNA"/>
</dbReference>
<organism evidence="4 5">
    <name type="scientific">Rhododendron williamsianum</name>
    <dbReference type="NCBI Taxonomy" id="262921"/>
    <lineage>
        <taxon>Eukaryota</taxon>
        <taxon>Viridiplantae</taxon>
        <taxon>Streptophyta</taxon>
        <taxon>Embryophyta</taxon>
        <taxon>Tracheophyta</taxon>
        <taxon>Spermatophyta</taxon>
        <taxon>Magnoliopsida</taxon>
        <taxon>eudicotyledons</taxon>
        <taxon>Gunneridae</taxon>
        <taxon>Pentapetalae</taxon>
        <taxon>asterids</taxon>
        <taxon>Ericales</taxon>
        <taxon>Ericaceae</taxon>
        <taxon>Ericoideae</taxon>
        <taxon>Rhodoreae</taxon>
        <taxon>Rhododendron</taxon>
    </lineage>
</organism>
<evidence type="ECO:0000313" key="4">
    <source>
        <dbReference type="EMBL" id="KAE9459599.1"/>
    </source>
</evidence>
<keyword evidence="5" id="KW-1185">Reference proteome</keyword>
<dbReference type="GO" id="GO:0009706">
    <property type="term" value="C:chloroplast inner membrane"/>
    <property type="evidence" value="ECO:0007669"/>
    <property type="project" value="TreeGrafter"/>
</dbReference>
<feature type="domain" description="Mce/MlaD" evidence="3">
    <location>
        <begin position="132"/>
        <end position="207"/>
    </location>
</feature>
<dbReference type="PANTHER" id="PTHR34675">
    <property type="entry name" value="PROTEIN TRIGALACTOSYLDIACYLGLYCEROL 2, CHLOROPLASTIC"/>
    <property type="match status" value="1"/>
</dbReference>
<comment type="caution">
    <text evidence="4">The sequence shown here is derived from an EMBL/GenBank/DDBJ whole genome shotgun (WGS) entry which is preliminary data.</text>
</comment>
<dbReference type="InterPro" id="IPR003399">
    <property type="entry name" value="Mce/MlaD"/>
</dbReference>